<dbReference type="AlphaFoldDB" id="W6Y2K4"/>
<dbReference type="InterPro" id="IPR035940">
    <property type="entry name" value="CAP_sf"/>
</dbReference>
<dbReference type="RefSeq" id="XP_007711757.1">
    <property type="nucleotide sequence ID" value="XM_007713567.1"/>
</dbReference>
<feature type="compositionally biased region" description="Pro residues" evidence="1">
    <location>
        <begin position="109"/>
        <end position="145"/>
    </location>
</feature>
<keyword evidence="5" id="KW-1185">Reference proteome</keyword>
<dbReference type="GeneID" id="19153807"/>
<feature type="chain" id="PRO_5004885330" description="SCP domain-containing protein" evidence="2">
    <location>
        <begin position="19"/>
        <end position="272"/>
    </location>
</feature>
<dbReference type="Proteomes" id="UP000053841">
    <property type="component" value="Unassembled WGS sequence"/>
</dbReference>
<feature type="compositionally biased region" description="Low complexity" evidence="1">
    <location>
        <begin position="59"/>
        <end position="91"/>
    </location>
</feature>
<evidence type="ECO:0000313" key="5">
    <source>
        <dbReference type="Proteomes" id="UP000053841"/>
    </source>
</evidence>
<dbReference type="KEGG" id="bze:COCCADRAFT_94744"/>
<feature type="region of interest" description="Disordered" evidence="1">
    <location>
        <begin position="109"/>
        <end position="150"/>
    </location>
</feature>
<evidence type="ECO:0000313" key="4">
    <source>
        <dbReference type="EMBL" id="EUC33957.1"/>
    </source>
</evidence>
<gene>
    <name evidence="4" type="ORF">COCCADRAFT_94744</name>
</gene>
<feature type="signal peptide" evidence="2">
    <location>
        <begin position="1"/>
        <end position="18"/>
    </location>
</feature>
<dbReference type="InterPro" id="IPR014044">
    <property type="entry name" value="CAP_dom"/>
</dbReference>
<feature type="region of interest" description="Disordered" evidence="1">
    <location>
        <begin position="59"/>
        <end position="94"/>
    </location>
</feature>
<dbReference type="EMBL" id="KI964600">
    <property type="protein sequence ID" value="EUC33957.1"/>
    <property type="molecule type" value="Genomic_DNA"/>
</dbReference>
<evidence type="ECO:0000259" key="3">
    <source>
        <dbReference type="Pfam" id="PF00188"/>
    </source>
</evidence>
<proteinExistence type="predicted"/>
<dbReference type="SUPFAM" id="SSF55797">
    <property type="entry name" value="PR-1-like"/>
    <property type="match status" value="1"/>
</dbReference>
<keyword evidence="2" id="KW-0732">Signal</keyword>
<organism evidence="4 5">
    <name type="scientific">Cochliobolus carbonum (strain 26-R-13)</name>
    <name type="common">Maize leaf spot fungus</name>
    <name type="synonym">Bipolaris zeicola</name>
    <dbReference type="NCBI Taxonomy" id="930089"/>
    <lineage>
        <taxon>Eukaryota</taxon>
        <taxon>Fungi</taxon>
        <taxon>Dikarya</taxon>
        <taxon>Ascomycota</taxon>
        <taxon>Pezizomycotina</taxon>
        <taxon>Dothideomycetes</taxon>
        <taxon>Pleosporomycetidae</taxon>
        <taxon>Pleosporales</taxon>
        <taxon>Pleosporineae</taxon>
        <taxon>Pleosporaceae</taxon>
        <taxon>Bipolaris</taxon>
    </lineage>
</organism>
<accession>W6Y2K4</accession>
<sequence>MRSSIAISIAALAGSALAAPSYPAAYPAAYPADQPAPAANPNVEVVVEHVVHTVYVTEGSPEATPCPSSTPAATPAPAATPSPEAYPAEQPAPAPSTFSSVVYVEATPSPYPEAPVEPESTPTPTPAPAPEPTPTPTPSPSPSPAPSTGGYMDVVAEWRAKLGLSALEFSAELESNALDVVIEGNGKMVHKLNKGTFGQVLAPGDADKFEYVFVGGWLCEMANLPGLGDACAQFSKGWDYQGQTGHAEILTSPNYSKIGCSNREGIWCCDLA</sequence>
<dbReference type="HOGENOM" id="CLU_064113_0_0_1"/>
<reference evidence="4 5" key="1">
    <citation type="journal article" date="2013" name="PLoS Genet.">
        <title>Comparative genome structure, secondary metabolite, and effector coding capacity across Cochliobolus pathogens.</title>
        <authorList>
            <person name="Condon B.J."/>
            <person name="Leng Y."/>
            <person name="Wu D."/>
            <person name="Bushley K.E."/>
            <person name="Ohm R.A."/>
            <person name="Otillar R."/>
            <person name="Martin J."/>
            <person name="Schackwitz W."/>
            <person name="Grimwood J."/>
            <person name="MohdZainudin N."/>
            <person name="Xue C."/>
            <person name="Wang R."/>
            <person name="Manning V.A."/>
            <person name="Dhillon B."/>
            <person name="Tu Z.J."/>
            <person name="Steffenson B.J."/>
            <person name="Salamov A."/>
            <person name="Sun H."/>
            <person name="Lowry S."/>
            <person name="LaButti K."/>
            <person name="Han J."/>
            <person name="Copeland A."/>
            <person name="Lindquist E."/>
            <person name="Barry K."/>
            <person name="Schmutz J."/>
            <person name="Baker S.E."/>
            <person name="Ciuffetti L.M."/>
            <person name="Grigoriev I.V."/>
            <person name="Zhong S."/>
            <person name="Turgeon B.G."/>
        </authorList>
    </citation>
    <scope>NUCLEOTIDE SEQUENCE [LARGE SCALE GENOMIC DNA]</scope>
    <source>
        <strain evidence="4 5">26-R-13</strain>
    </source>
</reference>
<name>W6Y2K4_COCC2</name>
<evidence type="ECO:0000256" key="2">
    <source>
        <dbReference type="SAM" id="SignalP"/>
    </source>
</evidence>
<feature type="domain" description="SCP" evidence="3">
    <location>
        <begin position="153"/>
        <end position="261"/>
    </location>
</feature>
<evidence type="ECO:0000256" key="1">
    <source>
        <dbReference type="SAM" id="MobiDB-lite"/>
    </source>
</evidence>
<dbReference type="Pfam" id="PF00188">
    <property type="entry name" value="CAP"/>
    <property type="match status" value="1"/>
</dbReference>
<dbReference type="eggNOG" id="ENOG502SQRA">
    <property type="taxonomic scope" value="Eukaryota"/>
</dbReference>
<protein>
    <recommendedName>
        <fullName evidence="3">SCP domain-containing protein</fullName>
    </recommendedName>
</protein>
<dbReference type="OrthoDB" id="5350391at2759"/>